<evidence type="ECO:0000313" key="10">
    <source>
        <dbReference type="EMBL" id="KAJ54129.1"/>
    </source>
</evidence>
<keyword evidence="5 9" id="KW-0812">Transmembrane</keyword>
<protein>
    <recommendedName>
        <fullName evidence="12">GTP-binding protein</fullName>
    </recommendedName>
</protein>
<dbReference type="InterPro" id="IPR006507">
    <property type="entry name" value="UPF0283"/>
</dbReference>
<keyword evidence="11" id="KW-1185">Reference proteome</keyword>
<proteinExistence type="inferred from homology"/>
<gene>
    <name evidence="10" type="ORF">ACMU_04325</name>
</gene>
<dbReference type="Pfam" id="PF05128">
    <property type="entry name" value="DUF697"/>
    <property type="match status" value="1"/>
</dbReference>
<sequence length="332" mass="34733">MTAPKGPVTIPLGDDDAVPGPELAPPVPEPDDTPPLPADIATAAPPGGSRLMRWVLIPAGGLIVFAIGQWLWSLVTGLLAANPVLGGVAGALVAVMGIAAVLLILREMATLSRMRRIDGLRKSAQSALSGNDLPAARDVITRLLRLYEGRADMRWSTGRMADRQDDMLDADALLHLAEDTLMAPLDAAATREVEAAARQVATVTALVPLALADVVAALVVNLRMIRQIAAIYGGRSGFWGNMRLVRNVTAHLAATGAVAVGDDMLEPILGGGVLSKLSRRFGEGLVNGALTARVGAAALEVCRPLPFSRAKRPLVRQIVKRALTGLFGKSDG</sequence>
<comment type="caution">
    <text evidence="10">The sequence shown here is derived from an EMBL/GenBank/DDBJ whole genome shotgun (WGS) entry which is preliminary data.</text>
</comment>
<evidence type="ECO:0000256" key="1">
    <source>
        <dbReference type="ARBA" id="ARBA00004429"/>
    </source>
</evidence>
<dbReference type="PANTHER" id="PTHR39342">
    <property type="entry name" value="UPF0283 MEMBRANE PROTEIN YCJF"/>
    <property type="match status" value="1"/>
</dbReference>
<feature type="transmembrane region" description="Helical" evidence="9">
    <location>
        <begin position="84"/>
        <end position="105"/>
    </location>
</feature>
<dbReference type="STRING" id="1454373.ACMU_04325"/>
<evidence type="ECO:0000256" key="8">
    <source>
        <dbReference type="SAM" id="MobiDB-lite"/>
    </source>
</evidence>
<dbReference type="AlphaFoldDB" id="A0A037ZCA3"/>
<evidence type="ECO:0000256" key="9">
    <source>
        <dbReference type="SAM" id="Phobius"/>
    </source>
</evidence>
<keyword evidence="3" id="KW-1003">Cell membrane</keyword>
<evidence type="ECO:0000256" key="2">
    <source>
        <dbReference type="ARBA" id="ARBA00008255"/>
    </source>
</evidence>
<evidence type="ECO:0008006" key="12">
    <source>
        <dbReference type="Google" id="ProtNLM"/>
    </source>
</evidence>
<dbReference type="PANTHER" id="PTHR39342:SF1">
    <property type="entry name" value="UPF0283 MEMBRANE PROTEIN YCJF"/>
    <property type="match status" value="1"/>
</dbReference>
<name>A0A037ZCA3_9RHOB</name>
<evidence type="ECO:0000256" key="4">
    <source>
        <dbReference type="ARBA" id="ARBA00022519"/>
    </source>
</evidence>
<dbReference type="EMBL" id="JFKE01000011">
    <property type="protein sequence ID" value="KAJ54129.1"/>
    <property type="molecule type" value="Genomic_DNA"/>
</dbReference>
<organism evidence="10 11">
    <name type="scientific">Actibacterium mucosum KCTC 23349</name>
    <dbReference type="NCBI Taxonomy" id="1454373"/>
    <lineage>
        <taxon>Bacteria</taxon>
        <taxon>Pseudomonadati</taxon>
        <taxon>Pseudomonadota</taxon>
        <taxon>Alphaproteobacteria</taxon>
        <taxon>Rhodobacterales</taxon>
        <taxon>Roseobacteraceae</taxon>
        <taxon>Actibacterium</taxon>
    </lineage>
</organism>
<keyword evidence="6 9" id="KW-1133">Transmembrane helix</keyword>
<comment type="subcellular location">
    <subcellularLocation>
        <location evidence="1">Cell inner membrane</location>
        <topology evidence="1">Multi-pass membrane protein</topology>
    </subcellularLocation>
</comment>
<reference evidence="10 11" key="1">
    <citation type="submission" date="2014-03" db="EMBL/GenBank/DDBJ databases">
        <title>Draft Genome Sequence of Actibacterium mucosum KCTC 23349, a Marine Alphaproteobacterium with Complex Ionic Requirements Isolated from Mediterranean Seawater at Malvarrosa Beach, Valencia, Spain.</title>
        <authorList>
            <person name="Arahal D.R."/>
            <person name="Shao Z."/>
            <person name="Lai Q."/>
            <person name="Pujalte M.J."/>
        </authorList>
    </citation>
    <scope>NUCLEOTIDE SEQUENCE [LARGE SCALE GENOMIC DNA]</scope>
    <source>
        <strain evidence="10 11">KCTC 23349</strain>
    </source>
</reference>
<feature type="region of interest" description="Disordered" evidence="8">
    <location>
        <begin position="1"/>
        <end position="42"/>
    </location>
</feature>
<feature type="compositionally biased region" description="Pro residues" evidence="8">
    <location>
        <begin position="22"/>
        <end position="37"/>
    </location>
</feature>
<evidence type="ECO:0000313" key="11">
    <source>
        <dbReference type="Proteomes" id="UP000026249"/>
    </source>
</evidence>
<evidence type="ECO:0000256" key="7">
    <source>
        <dbReference type="ARBA" id="ARBA00023136"/>
    </source>
</evidence>
<evidence type="ECO:0000256" key="6">
    <source>
        <dbReference type="ARBA" id="ARBA00022989"/>
    </source>
</evidence>
<dbReference type="NCBIfam" id="TIGR01620">
    <property type="entry name" value="hyp_HI0043"/>
    <property type="match status" value="1"/>
</dbReference>
<keyword evidence="4" id="KW-0997">Cell inner membrane</keyword>
<evidence type="ECO:0000256" key="5">
    <source>
        <dbReference type="ARBA" id="ARBA00022692"/>
    </source>
</evidence>
<keyword evidence="7 9" id="KW-0472">Membrane</keyword>
<feature type="transmembrane region" description="Helical" evidence="9">
    <location>
        <begin position="54"/>
        <end position="72"/>
    </location>
</feature>
<dbReference type="GO" id="GO:0005886">
    <property type="term" value="C:plasma membrane"/>
    <property type="evidence" value="ECO:0007669"/>
    <property type="project" value="UniProtKB-SubCell"/>
</dbReference>
<dbReference type="InterPro" id="IPR021147">
    <property type="entry name" value="DUF697"/>
</dbReference>
<comment type="similarity">
    <text evidence="2">Belongs to the UPF0283 family.</text>
</comment>
<dbReference type="OrthoDB" id="9816060at2"/>
<evidence type="ECO:0000256" key="3">
    <source>
        <dbReference type="ARBA" id="ARBA00022475"/>
    </source>
</evidence>
<dbReference type="Proteomes" id="UP000026249">
    <property type="component" value="Unassembled WGS sequence"/>
</dbReference>
<accession>A0A037ZCA3</accession>
<dbReference type="RefSeq" id="WP_035262716.1">
    <property type="nucleotide sequence ID" value="NZ_JFKE01000011.1"/>
</dbReference>